<dbReference type="InterPro" id="IPR008906">
    <property type="entry name" value="HATC_C_dom"/>
</dbReference>
<evidence type="ECO:0000313" key="3">
    <source>
        <dbReference type="Proteomes" id="UP000789405"/>
    </source>
</evidence>
<feature type="non-terminal residue" evidence="2">
    <location>
        <position position="188"/>
    </location>
</feature>
<accession>A0A9N9JPY8</accession>
<keyword evidence="3" id="KW-1185">Reference proteome</keyword>
<protein>
    <submittedName>
        <fullName evidence="2">6448_t:CDS:1</fullName>
    </submittedName>
</protein>
<evidence type="ECO:0000313" key="2">
    <source>
        <dbReference type="EMBL" id="CAG8790733.1"/>
    </source>
</evidence>
<dbReference type="Proteomes" id="UP000789405">
    <property type="component" value="Unassembled WGS sequence"/>
</dbReference>
<organism evidence="2 3">
    <name type="scientific">Dentiscutata erythropus</name>
    <dbReference type="NCBI Taxonomy" id="1348616"/>
    <lineage>
        <taxon>Eukaryota</taxon>
        <taxon>Fungi</taxon>
        <taxon>Fungi incertae sedis</taxon>
        <taxon>Mucoromycota</taxon>
        <taxon>Glomeromycotina</taxon>
        <taxon>Glomeromycetes</taxon>
        <taxon>Diversisporales</taxon>
        <taxon>Gigasporaceae</taxon>
        <taxon>Dentiscutata</taxon>
    </lineage>
</organism>
<evidence type="ECO:0000259" key="1">
    <source>
        <dbReference type="Pfam" id="PF05699"/>
    </source>
</evidence>
<sequence length="188" mass="21945">KGTEQWNNFLYNPVIILSYKLDPQYQGKTLNPKKCDSIIEDKLIRLVPSQDQENILSEYAEYVSKKGHFAREYLWSSNLIQNPINWWSLLKGRYPILSEVALRILSIPPTSAACERNWSTFGFIHNKLHNRLTDPKVEKYELNKNMDFVENLVNDNEDLEESVFDDLFSDNELITYDENGCIDICSDS</sequence>
<dbReference type="Pfam" id="PF05699">
    <property type="entry name" value="Dimer_Tnp_hAT"/>
    <property type="match status" value="1"/>
</dbReference>
<dbReference type="EMBL" id="CAJVPY010027130">
    <property type="protein sequence ID" value="CAG8790733.1"/>
    <property type="molecule type" value="Genomic_DNA"/>
</dbReference>
<dbReference type="AlphaFoldDB" id="A0A9N9JPY8"/>
<feature type="domain" description="HAT C-terminal dimerisation" evidence="1">
    <location>
        <begin position="70"/>
        <end position="138"/>
    </location>
</feature>
<proteinExistence type="predicted"/>
<reference evidence="2" key="1">
    <citation type="submission" date="2021-06" db="EMBL/GenBank/DDBJ databases">
        <authorList>
            <person name="Kallberg Y."/>
            <person name="Tangrot J."/>
            <person name="Rosling A."/>
        </authorList>
    </citation>
    <scope>NUCLEOTIDE SEQUENCE</scope>
    <source>
        <strain evidence="2">MA453B</strain>
    </source>
</reference>
<comment type="caution">
    <text evidence="2">The sequence shown here is derived from an EMBL/GenBank/DDBJ whole genome shotgun (WGS) entry which is preliminary data.</text>
</comment>
<dbReference type="SUPFAM" id="SSF53098">
    <property type="entry name" value="Ribonuclease H-like"/>
    <property type="match status" value="1"/>
</dbReference>
<gene>
    <name evidence="2" type="ORF">DERYTH_LOCUS21371</name>
</gene>
<dbReference type="InterPro" id="IPR012337">
    <property type="entry name" value="RNaseH-like_sf"/>
</dbReference>
<dbReference type="GO" id="GO:0046983">
    <property type="term" value="F:protein dimerization activity"/>
    <property type="evidence" value="ECO:0007669"/>
    <property type="project" value="InterPro"/>
</dbReference>
<name>A0A9N9JPY8_9GLOM</name>
<dbReference type="OrthoDB" id="2447169at2759"/>